<keyword evidence="6" id="KW-0106">Calcium</keyword>
<evidence type="ECO:0000313" key="11">
    <source>
        <dbReference type="WormBase" id="E01A2.7"/>
    </source>
</evidence>
<dbReference type="InterPro" id="IPR011042">
    <property type="entry name" value="6-blade_b-propeller_TolB-like"/>
</dbReference>
<dbReference type="WormBase" id="E01A2.7">
    <property type="protein sequence ID" value="CE24874"/>
    <property type="gene ID" value="WBGene00017089"/>
    <property type="gene designation" value="poml-2"/>
</dbReference>
<dbReference type="SUPFAM" id="SSF63829">
    <property type="entry name" value="Calcium-dependent phosphotriesterase"/>
    <property type="match status" value="1"/>
</dbReference>
<dbReference type="GO" id="GO:0046872">
    <property type="term" value="F:metal ion binding"/>
    <property type="evidence" value="ECO:0007669"/>
    <property type="project" value="UniProtKB-KW"/>
</dbReference>
<feature type="disulfide bond" description="In form B" evidence="7">
    <location>
        <begin position="39"/>
        <end position="358"/>
    </location>
</feature>
<dbReference type="EMBL" id="BX284601">
    <property type="protein sequence ID" value="CCD68579.1"/>
    <property type="molecule type" value="Genomic_DNA"/>
</dbReference>
<dbReference type="SMR" id="Q966L1"/>
<feature type="binding site" evidence="6">
    <location>
        <position position="268"/>
    </location>
    <ligand>
        <name>Ca(2+)</name>
        <dbReference type="ChEBI" id="CHEBI:29108"/>
        <label>1</label>
        <note>catalytic</note>
    </ligand>
</feature>
<feature type="binding site" evidence="6">
    <location>
        <position position="167"/>
    </location>
    <ligand>
        <name>Ca(2+)</name>
        <dbReference type="ChEBI" id="CHEBI:29108"/>
        <label>1</label>
        <note>catalytic</note>
    </ligand>
</feature>
<comment type="similarity">
    <text evidence="1">Belongs to the paraoxonase family.</text>
</comment>
<evidence type="ECO:0000256" key="8">
    <source>
        <dbReference type="SAM" id="Phobius"/>
    </source>
</evidence>
<feature type="binding site" evidence="6">
    <location>
        <position position="267"/>
    </location>
    <ligand>
        <name>Ca(2+)</name>
        <dbReference type="ChEBI" id="CHEBI:29108"/>
        <label>1</label>
        <note>catalytic</note>
    </ligand>
</feature>
<dbReference type="PANTHER" id="PTHR11799:SF12">
    <property type="entry name" value="PARAOXONASE-RELATED"/>
    <property type="match status" value="1"/>
</dbReference>
<dbReference type="PeptideAtlas" id="Q966L1"/>
<dbReference type="Pfam" id="PF01731">
    <property type="entry name" value="Arylesterase"/>
    <property type="match status" value="1"/>
</dbReference>
<protein>
    <submittedName>
        <fullName evidence="9">Arylesterase</fullName>
    </submittedName>
</protein>
<keyword evidence="2" id="KW-0378">Hydrolase</keyword>
<dbReference type="PANTHER" id="PTHR11799">
    <property type="entry name" value="PARAOXONASE"/>
    <property type="match status" value="1"/>
</dbReference>
<evidence type="ECO:0000256" key="4">
    <source>
        <dbReference type="ARBA" id="ARBA00023180"/>
    </source>
</evidence>
<feature type="active site" description="Proton acceptor" evidence="5">
    <location>
        <position position="112"/>
    </location>
</feature>
<dbReference type="InParanoid" id="Q966L1"/>
<evidence type="ECO:0000313" key="9">
    <source>
        <dbReference type="EMBL" id="CCD68579.1"/>
    </source>
</evidence>
<dbReference type="Proteomes" id="UP000001940">
    <property type="component" value="Chromosome I"/>
</dbReference>
<dbReference type="UCSC" id="E01A2.7">
    <property type="organism name" value="c. elegans"/>
</dbReference>
<feature type="transmembrane region" description="Helical" evidence="8">
    <location>
        <begin position="6"/>
        <end position="25"/>
    </location>
</feature>
<dbReference type="OrthoDB" id="423498at2759"/>
<dbReference type="HOGENOM" id="CLU_049839_1_0_1"/>
<dbReference type="Gene3D" id="2.120.10.30">
    <property type="entry name" value="TolB, C-terminal domain"/>
    <property type="match status" value="1"/>
</dbReference>
<feature type="binding site" evidence="6">
    <location>
        <position position="114"/>
    </location>
    <ligand>
        <name>Ca(2+)</name>
        <dbReference type="ChEBI" id="CHEBI:29108"/>
        <label>1</label>
        <note>catalytic</note>
    </ligand>
</feature>
<dbReference type="PhylomeDB" id="Q966L1"/>
<evidence type="ECO:0000256" key="6">
    <source>
        <dbReference type="PIRSR" id="PIRSR602640-2"/>
    </source>
</evidence>
<dbReference type="RefSeq" id="NP_491306.1">
    <property type="nucleotide sequence ID" value="NM_058905.5"/>
</dbReference>
<keyword evidence="12" id="KW-1267">Proteomics identification</keyword>
<dbReference type="FunCoup" id="Q966L1">
    <property type="interactions" value="35"/>
</dbReference>
<dbReference type="OMA" id="VTWKGEI"/>
<dbReference type="InterPro" id="IPR051288">
    <property type="entry name" value="Serum_paraoxonase/arylesterase"/>
</dbReference>
<evidence type="ECO:0007829" key="12">
    <source>
        <dbReference type="PeptideAtlas" id="Q966L1"/>
    </source>
</evidence>
<feature type="binding site" evidence="6">
    <location>
        <position position="50"/>
    </location>
    <ligand>
        <name>Ca(2+)</name>
        <dbReference type="ChEBI" id="CHEBI:29108"/>
        <label>1</label>
        <note>catalytic</note>
    </ligand>
</feature>
<feature type="binding site" evidence="6">
    <location>
        <position position="166"/>
    </location>
    <ligand>
        <name>Ca(2+)</name>
        <dbReference type="ChEBI" id="CHEBI:29108"/>
        <label>1</label>
        <note>catalytic</note>
    </ligand>
</feature>
<dbReference type="KEGG" id="cel:CELE_E01A2.7"/>
<accession>Q966L1</accession>
<keyword evidence="8" id="KW-0472">Membrane</keyword>
<evidence type="ECO:0000256" key="5">
    <source>
        <dbReference type="PIRSR" id="PIRSR602640-1"/>
    </source>
</evidence>
<keyword evidence="8" id="KW-0812">Transmembrane</keyword>
<keyword evidence="3 7" id="KW-1015">Disulfide bond</keyword>
<evidence type="ECO:0000256" key="3">
    <source>
        <dbReference type="ARBA" id="ARBA00023157"/>
    </source>
</evidence>
<dbReference type="CTD" id="171999"/>
<keyword evidence="4" id="KW-0325">Glycoprotein</keyword>
<dbReference type="Reactome" id="R-CEL-2142688">
    <property type="pathway name" value="Synthesis of 5-eicosatetraenoic acids"/>
</dbReference>
<dbReference type="GeneID" id="171999"/>
<dbReference type="PaxDb" id="6239-E01A2.7"/>
<name>Q966L1_CAEEL</name>
<reference evidence="9 10" key="1">
    <citation type="journal article" date="1998" name="Science">
        <title>Genome sequence of the nematode C. elegans: a platform for investigating biology.</title>
        <authorList>
            <consortium name="The C. elegans sequencing consortium"/>
            <person name="Sulson J.E."/>
            <person name="Waterston R."/>
        </authorList>
    </citation>
    <scope>NUCLEOTIDE SEQUENCE [LARGE SCALE GENOMIC DNA]</scope>
    <source>
        <strain evidence="9 10">Bristol N2</strain>
    </source>
</reference>
<dbReference type="AlphaFoldDB" id="Q966L1"/>
<organism evidence="9 10">
    <name type="scientific">Caenorhabditis elegans</name>
    <dbReference type="NCBI Taxonomy" id="6239"/>
    <lineage>
        <taxon>Eukaryota</taxon>
        <taxon>Metazoa</taxon>
        <taxon>Ecdysozoa</taxon>
        <taxon>Nematoda</taxon>
        <taxon>Chromadorea</taxon>
        <taxon>Rhabditida</taxon>
        <taxon>Rhabditina</taxon>
        <taxon>Rhabditomorpha</taxon>
        <taxon>Rhabditoidea</taxon>
        <taxon>Rhabditidae</taxon>
        <taxon>Peloderinae</taxon>
        <taxon>Caenorhabditis</taxon>
    </lineage>
</organism>
<dbReference type="Reactome" id="R-CEL-9754706">
    <property type="pathway name" value="Atorvastatin ADME"/>
</dbReference>
<comment type="cofactor">
    <cofactor evidence="6">
        <name>Ca(2+)</name>
        <dbReference type="ChEBI" id="CHEBI:29108"/>
    </cofactor>
    <text evidence="6">Binds 2 calcium ions per subunit.</text>
</comment>
<feature type="binding site" evidence="6">
    <location>
        <position position="51"/>
    </location>
    <ligand>
        <name>Ca(2+)</name>
        <dbReference type="ChEBI" id="CHEBI:29108"/>
        <label>1</label>
        <note>catalytic</note>
    </ligand>
</feature>
<dbReference type="STRING" id="6239.E01A2.7.1"/>
<sequence length="367" mass="40929">MLVKVVLFGLLGVSIHFIFNTLLTLDINKRVYNHRPGECRKIEGPVHGSEDIEVIDKLQIAFISSGLVYLPNSASDVKWKGQIFLYDLTKRSYKAEPIPVLNLEDVDGFHPHGLSHWILNNRTVRLFVVVHSKTFKHSIVILDYNSAKRELNHVKTIRGEKFVRPNDIVATGENSFLVSNDGGAQTALGNVWEILSGFYKGGLVYYNGKKSQFLMENNIANGIILSRDQKTLFVSHINQETIGVYTWNQKDGEIQKISEIETLTGCDNFYVDTQDHLWAGCHPVVKDAAGHLGNVSDSTLYGPSQVLRVSFSKDLKTAEIVEVLADDGRFVSASTIAIPFDDGKQMIVGTVARPAIHCDINVSLNLY</sequence>
<keyword evidence="6" id="KW-0479">Metal-binding</keyword>
<gene>
    <name evidence="9 11" type="primary">poml-2</name>
    <name evidence="9" type="ORF">CELE_E01A2.7</name>
    <name evidence="11" type="ORF">E01A2.7</name>
</gene>
<keyword evidence="10" id="KW-1185">Reference proteome</keyword>
<keyword evidence="8" id="KW-1133">Transmembrane helix</keyword>
<proteinExistence type="evidence at protein level"/>
<dbReference type="InterPro" id="IPR002640">
    <property type="entry name" value="Arylesterase"/>
</dbReference>
<evidence type="ECO:0000256" key="2">
    <source>
        <dbReference type="ARBA" id="ARBA00022801"/>
    </source>
</evidence>
<dbReference type="Bgee" id="WBGene00017089">
    <property type="expression patterns" value="Expressed in material anatomical entity and 3 other cell types or tissues"/>
</dbReference>
<dbReference type="AGR" id="WB:WBGene00017089"/>
<dbReference type="eggNOG" id="ENOG502S3B5">
    <property type="taxonomic scope" value="Eukaryota"/>
</dbReference>
<evidence type="ECO:0000256" key="7">
    <source>
        <dbReference type="PIRSR" id="PIRSR602640-3"/>
    </source>
</evidence>
<feature type="binding site" evidence="6">
    <location>
        <position position="221"/>
    </location>
    <ligand>
        <name>Ca(2+)</name>
        <dbReference type="ChEBI" id="CHEBI:29108"/>
        <label>1</label>
        <note>catalytic</note>
    </ligand>
</feature>
<evidence type="ECO:0000313" key="10">
    <source>
        <dbReference type="Proteomes" id="UP000001940"/>
    </source>
</evidence>
<evidence type="ECO:0000256" key="1">
    <source>
        <dbReference type="ARBA" id="ARBA00008595"/>
    </source>
</evidence>
<dbReference type="GO" id="GO:0004064">
    <property type="term" value="F:arylesterase activity"/>
    <property type="evidence" value="ECO:0007669"/>
    <property type="project" value="InterPro"/>
</dbReference>